<dbReference type="Proteomes" id="UP001396334">
    <property type="component" value="Unassembled WGS sequence"/>
</dbReference>
<dbReference type="PANTHER" id="PTHR23024:SF546">
    <property type="entry name" value="CARBOXYLESTERASE 120-RELATED"/>
    <property type="match status" value="1"/>
</dbReference>
<organism evidence="3 4">
    <name type="scientific">Hibiscus sabdariffa</name>
    <name type="common">roselle</name>
    <dbReference type="NCBI Taxonomy" id="183260"/>
    <lineage>
        <taxon>Eukaryota</taxon>
        <taxon>Viridiplantae</taxon>
        <taxon>Streptophyta</taxon>
        <taxon>Embryophyta</taxon>
        <taxon>Tracheophyta</taxon>
        <taxon>Spermatophyta</taxon>
        <taxon>Magnoliopsida</taxon>
        <taxon>eudicotyledons</taxon>
        <taxon>Gunneridae</taxon>
        <taxon>Pentapetalae</taxon>
        <taxon>rosids</taxon>
        <taxon>malvids</taxon>
        <taxon>Malvales</taxon>
        <taxon>Malvaceae</taxon>
        <taxon>Malvoideae</taxon>
        <taxon>Hibiscus</taxon>
    </lineage>
</organism>
<dbReference type="PANTHER" id="PTHR23024">
    <property type="entry name" value="ARYLACETAMIDE DEACETYLASE"/>
    <property type="match status" value="1"/>
</dbReference>
<dbReference type="InterPro" id="IPR013094">
    <property type="entry name" value="AB_hydrolase_3"/>
</dbReference>
<evidence type="ECO:0000313" key="3">
    <source>
        <dbReference type="EMBL" id="KAK9024390.1"/>
    </source>
</evidence>
<proteinExistence type="inferred from homology"/>
<dbReference type="Gene3D" id="3.40.50.1820">
    <property type="entry name" value="alpha/beta hydrolase"/>
    <property type="match status" value="1"/>
</dbReference>
<evidence type="ECO:0000313" key="4">
    <source>
        <dbReference type="Proteomes" id="UP001396334"/>
    </source>
</evidence>
<accession>A0ABR2SGL8</accession>
<comment type="caution">
    <text evidence="3">The sequence shown here is derived from an EMBL/GenBank/DDBJ whole genome shotgun (WGS) entry which is preliminary data.</text>
</comment>
<dbReference type="InterPro" id="IPR050466">
    <property type="entry name" value="Carboxylest/Gibb_receptor"/>
</dbReference>
<protein>
    <recommendedName>
        <fullName evidence="2">Alpha/beta hydrolase fold-3 domain-containing protein</fullName>
    </recommendedName>
</protein>
<keyword evidence="4" id="KW-1185">Reference proteome</keyword>
<comment type="similarity">
    <text evidence="1">Belongs to the 'GDXG' lipolytic enzyme family.</text>
</comment>
<dbReference type="Pfam" id="PF07859">
    <property type="entry name" value="Abhydrolase_3"/>
    <property type="match status" value="1"/>
</dbReference>
<dbReference type="InterPro" id="IPR029058">
    <property type="entry name" value="AB_hydrolase_fold"/>
</dbReference>
<evidence type="ECO:0000256" key="1">
    <source>
        <dbReference type="ARBA" id="ARBA00010515"/>
    </source>
</evidence>
<reference evidence="3 4" key="1">
    <citation type="journal article" date="2024" name="G3 (Bethesda)">
        <title>Genome assembly of Hibiscus sabdariffa L. provides insights into metabolisms of medicinal natural products.</title>
        <authorList>
            <person name="Kim T."/>
        </authorList>
    </citation>
    <scope>NUCLEOTIDE SEQUENCE [LARGE SCALE GENOMIC DNA]</scope>
    <source>
        <strain evidence="3">TK-2024</strain>
        <tissue evidence="3">Old leaves</tissue>
    </source>
</reference>
<sequence length="212" mass="23555">MLVAAGYRLAPEHRLPAAYDDGMEALRWVKTVQDDWLRDHADYSNCFIMGSSAGGNLAYHVGLRAAQETDDLSPLKIKGLILHQPYLGGVQRTESESRIVNDPFFPQAVSDLMWELCLPVGADRDHPYCNPTAGFGVLEKIKGLGWRVLVTGCDGDPMIDRQIELAKMMEKKGINVVGRFNEGGYHGFEIIDSSKAKPLHLVLLNFIFSHSI</sequence>
<dbReference type="SUPFAM" id="SSF53474">
    <property type="entry name" value="alpha/beta-Hydrolases"/>
    <property type="match status" value="1"/>
</dbReference>
<dbReference type="EMBL" id="JBBPBN010000015">
    <property type="protein sequence ID" value="KAK9024390.1"/>
    <property type="molecule type" value="Genomic_DNA"/>
</dbReference>
<gene>
    <name evidence="3" type="ORF">V6N11_004554</name>
</gene>
<name>A0ABR2SGL8_9ROSI</name>
<feature type="domain" description="Alpha/beta hydrolase fold-3" evidence="2">
    <location>
        <begin position="3"/>
        <end position="188"/>
    </location>
</feature>
<evidence type="ECO:0000259" key="2">
    <source>
        <dbReference type="Pfam" id="PF07859"/>
    </source>
</evidence>